<evidence type="ECO:0000313" key="2">
    <source>
        <dbReference type="EMBL" id="QHT22978.1"/>
    </source>
</evidence>
<accession>A0A6C0E2J1</accession>
<proteinExistence type="predicted"/>
<sequence>MDLNQRKLSKAEWESVEIPVSITEKEILKLITSGYHDVTIKQNHNNSLFSFLKIEHSEKMEEYLYNKYFAEKINQLTSLYKIDFIKVKVSPNIAIKSADKIRLSKTDSNVENLQHIFEFVLLNQIELLFANKQKNNKKWLFHYFTIFKLMKNSIPKINKIIQIIVSQILNKYVDDVDLLHIICNSVEYIEKNTSLLKYCDITLYDHQKEIFTAVKSSKPKLILYIAPTGTGKTLTPLGLSENHKIIFVCAARHVGLALARAAISINKKIAFAFGCNSAEEIRLHYFSAKEYTVDRKSGGIRKVDNTIGDKVEIMICDIKSYIPAMYYMLAFNNAINIITYWDEPTITLDYEAHDFHAIIKQNWKDNLIPNFVLSSATLPKLHEITDTVIDFKEKFPNANINNIVSHDCRKTIPLINNNGYVVMPHYLTNDYSQLIALAEHSENNLTLLRYFDLNETSKFIHFCETNNYIKAVAKIERNFGSIDDIDMKSIKIHYLKVIKHIQMDNWDKIYAHFIATRVKRILPNDTIDIKGNKFQKVQSIGPGISSSTTHSGKPLTRLLSEQSPAQQHPSTSDTGTCGIYVTTKDAHTLTDGPTIFLAKDVHKIAKFCIQQANIPTIVMKDIMDKIEFNNDINDKIDHLEKEIETELEKQAMKEEGGGGGSASSSKGKTKTKTMDDKMGKTKDKRLLQLQDQIDMCRTMIKQAALNDIFIPNRLAHINKWAEDVKPQLKSFTSDIDDETIVSIMLLKNVEDSWKILLLLGIGVFTNHESFQYTEIMKKMADQQKLYMIIADSDYIYGTNYQFCHGYLSKDMVLTQEKIIQAMGRIGRNNIQQEYSVRFRDDEQIQILFKTFPPEEKPEVVNMNLLFNSKN</sequence>
<reference evidence="2" key="1">
    <citation type="journal article" date="2020" name="Nature">
        <title>Giant virus diversity and host interactions through global metagenomics.</title>
        <authorList>
            <person name="Schulz F."/>
            <person name="Roux S."/>
            <person name="Paez-Espino D."/>
            <person name="Jungbluth S."/>
            <person name="Walsh D.A."/>
            <person name="Denef V.J."/>
            <person name="McMahon K.D."/>
            <person name="Konstantinidis K.T."/>
            <person name="Eloe-Fadrosh E.A."/>
            <person name="Kyrpides N.C."/>
            <person name="Woyke T."/>
        </authorList>
    </citation>
    <scope>NUCLEOTIDE SEQUENCE</scope>
    <source>
        <strain evidence="2">GVMAG-M-3300023179-114</strain>
    </source>
</reference>
<name>A0A6C0E2J1_9ZZZZ</name>
<dbReference type="EMBL" id="MN739722">
    <property type="protein sequence ID" value="QHT22978.1"/>
    <property type="molecule type" value="Genomic_DNA"/>
</dbReference>
<dbReference type="Gene3D" id="3.40.50.300">
    <property type="entry name" value="P-loop containing nucleotide triphosphate hydrolases"/>
    <property type="match status" value="1"/>
</dbReference>
<evidence type="ECO:0000256" key="1">
    <source>
        <dbReference type="SAM" id="MobiDB-lite"/>
    </source>
</evidence>
<dbReference type="InterPro" id="IPR027417">
    <property type="entry name" value="P-loop_NTPase"/>
</dbReference>
<organism evidence="2">
    <name type="scientific">viral metagenome</name>
    <dbReference type="NCBI Taxonomy" id="1070528"/>
    <lineage>
        <taxon>unclassified sequences</taxon>
        <taxon>metagenomes</taxon>
        <taxon>organismal metagenomes</taxon>
    </lineage>
</organism>
<dbReference type="SUPFAM" id="SSF52540">
    <property type="entry name" value="P-loop containing nucleoside triphosphate hydrolases"/>
    <property type="match status" value="2"/>
</dbReference>
<feature type="region of interest" description="Disordered" evidence="1">
    <location>
        <begin position="651"/>
        <end position="679"/>
    </location>
</feature>
<protein>
    <submittedName>
        <fullName evidence="2">Uncharacterized protein</fullName>
    </submittedName>
</protein>
<dbReference type="AlphaFoldDB" id="A0A6C0E2J1"/>